<name>A0ABP5PWU6_9ACTN</name>
<evidence type="ECO:0000313" key="3">
    <source>
        <dbReference type="Proteomes" id="UP001499843"/>
    </source>
</evidence>
<evidence type="ECO:0000313" key="2">
    <source>
        <dbReference type="EMBL" id="GAA2216197.1"/>
    </source>
</evidence>
<dbReference type="Proteomes" id="UP001499843">
    <property type="component" value="Unassembled WGS sequence"/>
</dbReference>
<evidence type="ECO:0000256" key="1">
    <source>
        <dbReference type="SAM" id="Phobius"/>
    </source>
</evidence>
<keyword evidence="1" id="KW-1133">Transmembrane helix</keyword>
<protein>
    <submittedName>
        <fullName evidence="2">Uncharacterized protein</fullName>
    </submittedName>
</protein>
<keyword evidence="1" id="KW-0472">Membrane</keyword>
<dbReference type="RefSeq" id="WP_344495578.1">
    <property type="nucleotide sequence ID" value="NZ_BAAAQX010000063.1"/>
</dbReference>
<keyword evidence="1" id="KW-0812">Transmembrane</keyword>
<proteinExistence type="predicted"/>
<dbReference type="EMBL" id="BAAAQX010000063">
    <property type="protein sequence ID" value="GAA2216197.1"/>
    <property type="molecule type" value="Genomic_DNA"/>
</dbReference>
<feature type="transmembrane region" description="Helical" evidence="1">
    <location>
        <begin position="69"/>
        <end position="88"/>
    </location>
</feature>
<organism evidence="2 3">
    <name type="scientific">Nonomuraea monospora</name>
    <dbReference type="NCBI Taxonomy" id="568818"/>
    <lineage>
        <taxon>Bacteria</taxon>
        <taxon>Bacillati</taxon>
        <taxon>Actinomycetota</taxon>
        <taxon>Actinomycetes</taxon>
        <taxon>Streptosporangiales</taxon>
        <taxon>Streptosporangiaceae</taxon>
        <taxon>Nonomuraea</taxon>
    </lineage>
</organism>
<keyword evidence="3" id="KW-1185">Reference proteome</keyword>
<accession>A0ABP5PWU6</accession>
<reference evidence="3" key="1">
    <citation type="journal article" date="2019" name="Int. J. Syst. Evol. Microbiol.">
        <title>The Global Catalogue of Microorganisms (GCM) 10K type strain sequencing project: providing services to taxonomists for standard genome sequencing and annotation.</title>
        <authorList>
            <consortium name="The Broad Institute Genomics Platform"/>
            <consortium name="The Broad Institute Genome Sequencing Center for Infectious Disease"/>
            <person name="Wu L."/>
            <person name="Ma J."/>
        </authorList>
    </citation>
    <scope>NUCLEOTIDE SEQUENCE [LARGE SCALE GENOMIC DNA]</scope>
    <source>
        <strain evidence="3">JCM 16114</strain>
    </source>
</reference>
<feature type="transmembrane region" description="Helical" evidence="1">
    <location>
        <begin position="37"/>
        <end position="57"/>
    </location>
</feature>
<gene>
    <name evidence="2" type="ORF">GCM10009850_116660</name>
</gene>
<comment type="caution">
    <text evidence="2">The sequence shown here is derived from an EMBL/GenBank/DDBJ whole genome shotgun (WGS) entry which is preliminary data.</text>
</comment>
<feature type="transmembrane region" description="Helical" evidence="1">
    <location>
        <begin position="94"/>
        <end position="114"/>
    </location>
</feature>
<sequence length="123" mass="12588">MRLTWKDALATVAAGVNVAVYVAFTQGADVPIVDSVRGATGTILLLGLVGGCMLSAAPEEYERKGSYMAVASALGGIALLAGVVGLIAASELALAVLFYATIALWLMATVRHALAPAKTEVLR</sequence>